<feature type="signal peptide" evidence="1">
    <location>
        <begin position="1"/>
        <end position="22"/>
    </location>
</feature>
<feature type="chain" id="PRO_5013345927" description="DUF2147 domain-containing protein" evidence="1">
    <location>
        <begin position="23"/>
        <end position="121"/>
    </location>
</feature>
<keyword evidence="3" id="KW-1185">Reference proteome</keyword>
<evidence type="ECO:0000313" key="3">
    <source>
        <dbReference type="Proteomes" id="UP000193827"/>
    </source>
</evidence>
<dbReference type="OrthoDB" id="7863993at2"/>
<accession>A0A1Y5T368</accession>
<dbReference type="Proteomes" id="UP000193827">
    <property type="component" value="Unassembled WGS sequence"/>
</dbReference>
<protein>
    <recommendedName>
        <fullName evidence="4">DUF2147 domain-containing protein</fullName>
    </recommendedName>
</protein>
<dbReference type="AlphaFoldDB" id="A0A1Y5T368"/>
<organism evidence="2 3">
    <name type="scientific">Roseovarius litorisediminis</name>
    <dbReference type="NCBI Taxonomy" id="1312363"/>
    <lineage>
        <taxon>Bacteria</taxon>
        <taxon>Pseudomonadati</taxon>
        <taxon>Pseudomonadota</taxon>
        <taxon>Alphaproteobacteria</taxon>
        <taxon>Rhodobacterales</taxon>
        <taxon>Roseobacteraceae</taxon>
        <taxon>Roseovarius</taxon>
    </lineage>
</organism>
<dbReference type="EMBL" id="FWFL01000007">
    <property type="protein sequence ID" value="SLN52943.1"/>
    <property type="molecule type" value="Genomic_DNA"/>
</dbReference>
<reference evidence="2 3" key="1">
    <citation type="submission" date="2017-03" db="EMBL/GenBank/DDBJ databases">
        <authorList>
            <person name="Afonso C.L."/>
            <person name="Miller P.J."/>
            <person name="Scott M.A."/>
            <person name="Spackman E."/>
            <person name="Goraichik I."/>
            <person name="Dimitrov K.M."/>
            <person name="Suarez D.L."/>
            <person name="Swayne D.E."/>
        </authorList>
    </citation>
    <scope>NUCLEOTIDE SEQUENCE [LARGE SCALE GENOMIC DNA]</scope>
    <source>
        <strain evidence="2 3">CECT 8287</strain>
    </source>
</reference>
<evidence type="ECO:0008006" key="4">
    <source>
        <dbReference type="Google" id="ProtNLM"/>
    </source>
</evidence>
<name>A0A1Y5T368_9RHOB</name>
<evidence type="ECO:0000313" key="2">
    <source>
        <dbReference type="EMBL" id="SLN52943.1"/>
    </source>
</evidence>
<evidence type="ECO:0000256" key="1">
    <source>
        <dbReference type="SAM" id="SignalP"/>
    </source>
</evidence>
<sequence>MKTIPTILAGIILSTFSFSASAQEIEGVWVIYYIKDDTSVVTGLMQVAIKENKKAIPASYSLKRISKFIAQDCAGGKVGKITLGKQKTKRRWNLSVRGLKQHARAVHTPVLAPPVVRFRCK</sequence>
<gene>
    <name evidence="2" type="ORF">PEL8287_02821</name>
</gene>
<keyword evidence="1" id="KW-0732">Signal</keyword>
<dbReference type="RefSeq" id="WP_085893046.1">
    <property type="nucleotide sequence ID" value="NZ_FWFL01000007.1"/>
</dbReference>
<proteinExistence type="predicted"/>